<evidence type="ECO:0000313" key="2">
    <source>
        <dbReference type="EMBL" id="KAH8027733.1"/>
    </source>
</evidence>
<comment type="caution">
    <text evidence="2">The sequence shown here is derived from an EMBL/GenBank/DDBJ whole genome shotgun (WGS) entry which is preliminary data.</text>
</comment>
<keyword evidence="3" id="KW-1185">Reference proteome</keyword>
<sequence>MLGNCCYSLKHTMNFHYLFFALTCTAVSSATASVSSGSSCGFSRVNVEDPIDTLFTKFPEYEIIGPEKYYPVFSGFEVSGFNVSGFHKLHQYGPVMSYCRNGTRLVQVDSINTGVV</sequence>
<dbReference type="EMBL" id="JABSTU010000006">
    <property type="protein sequence ID" value="KAH8027733.1"/>
    <property type="molecule type" value="Genomic_DNA"/>
</dbReference>
<keyword evidence="1" id="KW-0732">Signal</keyword>
<gene>
    <name evidence="2" type="ORF">HPB51_007655</name>
</gene>
<accession>A0A9J6E0G1</accession>
<evidence type="ECO:0000313" key="3">
    <source>
        <dbReference type="Proteomes" id="UP000821866"/>
    </source>
</evidence>
<organism evidence="2 3">
    <name type="scientific">Rhipicephalus microplus</name>
    <name type="common">Cattle tick</name>
    <name type="synonym">Boophilus microplus</name>
    <dbReference type="NCBI Taxonomy" id="6941"/>
    <lineage>
        <taxon>Eukaryota</taxon>
        <taxon>Metazoa</taxon>
        <taxon>Ecdysozoa</taxon>
        <taxon>Arthropoda</taxon>
        <taxon>Chelicerata</taxon>
        <taxon>Arachnida</taxon>
        <taxon>Acari</taxon>
        <taxon>Parasitiformes</taxon>
        <taxon>Ixodida</taxon>
        <taxon>Ixodoidea</taxon>
        <taxon>Ixodidae</taxon>
        <taxon>Rhipicephalinae</taxon>
        <taxon>Rhipicephalus</taxon>
        <taxon>Boophilus</taxon>
    </lineage>
</organism>
<feature type="signal peptide" evidence="1">
    <location>
        <begin position="1"/>
        <end position="30"/>
    </location>
</feature>
<dbReference type="AlphaFoldDB" id="A0A9J6E0G1"/>
<reference evidence="2" key="2">
    <citation type="submission" date="2021-09" db="EMBL/GenBank/DDBJ databases">
        <authorList>
            <person name="Jia N."/>
            <person name="Wang J."/>
            <person name="Shi W."/>
            <person name="Du L."/>
            <person name="Sun Y."/>
            <person name="Zhan W."/>
            <person name="Jiang J."/>
            <person name="Wang Q."/>
            <person name="Zhang B."/>
            <person name="Ji P."/>
            <person name="Sakyi L.B."/>
            <person name="Cui X."/>
            <person name="Yuan T."/>
            <person name="Jiang B."/>
            <person name="Yang W."/>
            <person name="Lam T.T.-Y."/>
            <person name="Chang Q."/>
            <person name="Ding S."/>
            <person name="Wang X."/>
            <person name="Zhu J."/>
            <person name="Ruan X."/>
            <person name="Zhao L."/>
            <person name="Wei J."/>
            <person name="Que T."/>
            <person name="Du C."/>
            <person name="Cheng J."/>
            <person name="Dai P."/>
            <person name="Han X."/>
            <person name="Huang E."/>
            <person name="Gao Y."/>
            <person name="Liu J."/>
            <person name="Shao H."/>
            <person name="Ye R."/>
            <person name="Li L."/>
            <person name="Wei W."/>
            <person name="Wang X."/>
            <person name="Wang C."/>
            <person name="Huo Q."/>
            <person name="Li W."/>
            <person name="Guo W."/>
            <person name="Chen H."/>
            <person name="Chen S."/>
            <person name="Zhou L."/>
            <person name="Zhou L."/>
            <person name="Ni X."/>
            <person name="Tian J."/>
            <person name="Zhou Y."/>
            <person name="Sheng Y."/>
            <person name="Liu T."/>
            <person name="Pan Y."/>
            <person name="Xia L."/>
            <person name="Li J."/>
            <person name="Zhao F."/>
            <person name="Cao W."/>
        </authorList>
    </citation>
    <scope>NUCLEOTIDE SEQUENCE</scope>
    <source>
        <strain evidence="2">Rmic-2018</strain>
        <tissue evidence="2">Larvae</tissue>
    </source>
</reference>
<name>A0A9J6E0G1_RHIMP</name>
<dbReference type="Proteomes" id="UP000821866">
    <property type="component" value="Chromosome 4"/>
</dbReference>
<evidence type="ECO:0008006" key="4">
    <source>
        <dbReference type="Google" id="ProtNLM"/>
    </source>
</evidence>
<protein>
    <recommendedName>
        <fullName evidence="4">Secreted protein</fullName>
    </recommendedName>
</protein>
<evidence type="ECO:0000256" key="1">
    <source>
        <dbReference type="SAM" id="SignalP"/>
    </source>
</evidence>
<proteinExistence type="predicted"/>
<dbReference type="VEuPathDB" id="VectorBase:LOC119167435"/>
<reference evidence="2" key="1">
    <citation type="journal article" date="2020" name="Cell">
        <title>Large-Scale Comparative Analyses of Tick Genomes Elucidate Their Genetic Diversity and Vector Capacities.</title>
        <authorList>
            <consortium name="Tick Genome and Microbiome Consortium (TIGMIC)"/>
            <person name="Jia N."/>
            <person name="Wang J."/>
            <person name="Shi W."/>
            <person name="Du L."/>
            <person name="Sun Y."/>
            <person name="Zhan W."/>
            <person name="Jiang J.F."/>
            <person name="Wang Q."/>
            <person name="Zhang B."/>
            <person name="Ji P."/>
            <person name="Bell-Sakyi L."/>
            <person name="Cui X.M."/>
            <person name="Yuan T.T."/>
            <person name="Jiang B.G."/>
            <person name="Yang W.F."/>
            <person name="Lam T.T."/>
            <person name="Chang Q.C."/>
            <person name="Ding S.J."/>
            <person name="Wang X.J."/>
            <person name="Zhu J.G."/>
            <person name="Ruan X.D."/>
            <person name="Zhao L."/>
            <person name="Wei J.T."/>
            <person name="Ye R.Z."/>
            <person name="Que T.C."/>
            <person name="Du C.H."/>
            <person name="Zhou Y.H."/>
            <person name="Cheng J.X."/>
            <person name="Dai P.F."/>
            <person name="Guo W.B."/>
            <person name="Han X.H."/>
            <person name="Huang E.J."/>
            <person name="Li L.F."/>
            <person name="Wei W."/>
            <person name="Gao Y.C."/>
            <person name="Liu J.Z."/>
            <person name="Shao H.Z."/>
            <person name="Wang X."/>
            <person name="Wang C.C."/>
            <person name="Yang T.C."/>
            <person name="Huo Q.B."/>
            <person name="Li W."/>
            <person name="Chen H.Y."/>
            <person name="Chen S.E."/>
            <person name="Zhou L.G."/>
            <person name="Ni X.B."/>
            <person name="Tian J.H."/>
            <person name="Sheng Y."/>
            <person name="Liu T."/>
            <person name="Pan Y.S."/>
            <person name="Xia L.Y."/>
            <person name="Li J."/>
            <person name="Zhao F."/>
            <person name="Cao W.C."/>
        </authorList>
    </citation>
    <scope>NUCLEOTIDE SEQUENCE</scope>
    <source>
        <strain evidence="2">Rmic-2018</strain>
    </source>
</reference>
<feature type="chain" id="PRO_5039947289" description="Secreted protein" evidence="1">
    <location>
        <begin position="31"/>
        <end position="116"/>
    </location>
</feature>